<accession>A0AAV1JQW8</accession>
<feature type="domain" description="Carboxylesterase type B" evidence="7">
    <location>
        <begin position="25"/>
        <end position="526"/>
    </location>
</feature>
<dbReference type="PANTHER" id="PTHR43142">
    <property type="entry name" value="CARBOXYLIC ESTER HYDROLASE"/>
    <property type="match status" value="1"/>
</dbReference>
<dbReference type="AlphaFoldDB" id="A0AAV1JQW8"/>
<dbReference type="EC" id="3.1.1.-" evidence="6"/>
<evidence type="ECO:0000256" key="6">
    <source>
        <dbReference type="RuleBase" id="RU361235"/>
    </source>
</evidence>
<evidence type="ECO:0000313" key="9">
    <source>
        <dbReference type="Proteomes" id="UP001497472"/>
    </source>
</evidence>
<gene>
    <name evidence="8" type="ORF">LNINA_LOCUS10762</name>
</gene>
<proteinExistence type="inferred from homology"/>
<keyword evidence="6" id="KW-0732">Signal</keyword>
<comment type="caution">
    <text evidence="8">The sequence shown here is derived from an EMBL/GenBank/DDBJ whole genome shotgun (WGS) entry which is preliminary data.</text>
</comment>
<keyword evidence="4" id="KW-1015">Disulfide bond</keyword>
<dbReference type="Pfam" id="PF00135">
    <property type="entry name" value="COesterase"/>
    <property type="match status" value="1"/>
</dbReference>
<keyword evidence="5" id="KW-0325">Glycoprotein</keyword>
<evidence type="ECO:0000259" key="7">
    <source>
        <dbReference type="Pfam" id="PF00135"/>
    </source>
</evidence>
<dbReference type="EMBL" id="CAVLEF010000132">
    <property type="protein sequence ID" value="CAK1551640.1"/>
    <property type="molecule type" value="Genomic_DNA"/>
</dbReference>
<name>A0AAV1JQW8_9NEOP</name>
<keyword evidence="2" id="KW-0719">Serine esterase</keyword>
<dbReference type="GO" id="GO:0052689">
    <property type="term" value="F:carboxylic ester hydrolase activity"/>
    <property type="evidence" value="ECO:0007669"/>
    <property type="project" value="UniProtKB-KW"/>
</dbReference>
<dbReference type="InterPro" id="IPR002018">
    <property type="entry name" value="CarbesteraseB"/>
</dbReference>
<evidence type="ECO:0000256" key="1">
    <source>
        <dbReference type="ARBA" id="ARBA00005964"/>
    </source>
</evidence>
<keyword evidence="3 6" id="KW-0378">Hydrolase</keyword>
<organism evidence="8 9">
    <name type="scientific">Leptosia nina</name>
    <dbReference type="NCBI Taxonomy" id="320188"/>
    <lineage>
        <taxon>Eukaryota</taxon>
        <taxon>Metazoa</taxon>
        <taxon>Ecdysozoa</taxon>
        <taxon>Arthropoda</taxon>
        <taxon>Hexapoda</taxon>
        <taxon>Insecta</taxon>
        <taxon>Pterygota</taxon>
        <taxon>Neoptera</taxon>
        <taxon>Endopterygota</taxon>
        <taxon>Lepidoptera</taxon>
        <taxon>Glossata</taxon>
        <taxon>Ditrysia</taxon>
        <taxon>Papilionoidea</taxon>
        <taxon>Pieridae</taxon>
        <taxon>Pierinae</taxon>
        <taxon>Leptosia</taxon>
    </lineage>
</organism>
<evidence type="ECO:0000256" key="5">
    <source>
        <dbReference type="ARBA" id="ARBA00023180"/>
    </source>
</evidence>
<reference evidence="8 9" key="1">
    <citation type="submission" date="2023-11" db="EMBL/GenBank/DDBJ databases">
        <authorList>
            <person name="Okamura Y."/>
        </authorList>
    </citation>
    <scope>NUCLEOTIDE SEQUENCE [LARGE SCALE GENOMIC DNA]</scope>
</reference>
<evidence type="ECO:0000256" key="4">
    <source>
        <dbReference type="ARBA" id="ARBA00023157"/>
    </source>
</evidence>
<evidence type="ECO:0000256" key="3">
    <source>
        <dbReference type="ARBA" id="ARBA00022801"/>
    </source>
</evidence>
<protein>
    <recommendedName>
        <fullName evidence="6">Carboxylic ester hydrolase</fullName>
        <ecNumber evidence="6">3.1.1.-</ecNumber>
    </recommendedName>
</protein>
<evidence type="ECO:0000256" key="2">
    <source>
        <dbReference type="ARBA" id="ARBA00022487"/>
    </source>
</evidence>
<sequence>MDFLYSVILVHSFILPSLSSEVRIDPLVLIEQGLVRGLISNDGSYSSFLGIPYAQVNLSDPFGEPYPHPGFDEVVYNAYDGTKQCPQSDKKAEKTRCSPTSLKSGEEILDCLRLNIYVPTVASSQNPLPVLVWIHGGIYAVGSAGNYDPDKLVRQGIVVVTINYRLGPYGFMCLDVPNVPGNQGLKDQFVALRWIRNHIRAFGGNPYNVTIAGQSAGAGSVLFHLYSKKEKLYNNVIVQSGVPQNLLSFVDADVDAAIKIALHLGFNTTDTLQALDFLSNTSHVLVSRAAADLDLKLRPCKERSFSGIESFIDTAPYYFSNDIKVKNTAIMIGQTSKEHLGSQAKNGDGYYETDPFYDNIKEYFNLDENELKEAAQTVRQFYIGDESISRNMISELETFTSDFIYNHPVDRTVVSLLKEMPKAVYEYEFRYVTDQGLEGAPHCEELKYLFNFYDEKVEYTEQNQIIINRLTKMWSNFVKYGNPTPEVDELLPIRWSAVTNNSRPYMIIDSELKIENRINKERMAFWDLFYKAYGKYNKFSTRCHD</sequence>
<dbReference type="InterPro" id="IPR019826">
    <property type="entry name" value="Carboxylesterase_B_AS"/>
</dbReference>
<dbReference type="Proteomes" id="UP001497472">
    <property type="component" value="Unassembled WGS sequence"/>
</dbReference>
<feature type="chain" id="PRO_5043111801" description="Carboxylic ester hydrolase" evidence="6">
    <location>
        <begin position="20"/>
        <end position="545"/>
    </location>
</feature>
<dbReference type="SUPFAM" id="SSF53474">
    <property type="entry name" value="alpha/beta-Hydrolases"/>
    <property type="match status" value="1"/>
</dbReference>
<evidence type="ECO:0000313" key="8">
    <source>
        <dbReference type="EMBL" id="CAK1551640.1"/>
    </source>
</evidence>
<keyword evidence="9" id="KW-1185">Reference proteome</keyword>
<comment type="similarity">
    <text evidence="1 6">Belongs to the type-B carboxylesterase/lipase family.</text>
</comment>
<dbReference type="PROSITE" id="PS00122">
    <property type="entry name" value="CARBOXYLESTERASE_B_1"/>
    <property type="match status" value="1"/>
</dbReference>
<dbReference type="PANTHER" id="PTHR43142:SF1">
    <property type="entry name" value="CARBOXYLIC ESTER HYDROLASE"/>
    <property type="match status" value="1"/>
</dbReference>
<feature type="signal peptide" evidence="6">
    <location>
        <begin position="1"/>
        <end position="19"/>
    </location>
</feature>
<dbReference type="Gene3D" id="3.40.50.1820">
    <property type="entry name" value="alpha/beta hydrolase"/>
    <property type="match status" value="1"/>
</dbReference>
<dbReference type="InterPro" id="IPR029058">
    <property type="entry name" value="AB_hydrolase_fold"/>
</dbReference>